<feature type="domain" description="DUF4376" evidence="1">
    <location>
        <begin position="65"/>
        <end position="159"/>
    </location>
</feature>
<reference evidence="3" key="1">
    <citation type="journal article" date="2019" name="Int. J. Syst. Evol. Microbiol.">
        <title>The Global Catalogue of Microorganisms (GCM) 10K type strain sequencing project: providing services to taxonomists for standard genome sequencing and annotation.</title>
        <authorList>
            <consortium name="The Broad Institute Genomics Platform"/>
            <consortium name="The Broad Institute Genome Sequencing Center for Infectious Disease"/>
            <person name="Wu L."/>
            <person name="Ma J."/>
        </authorList>
    </citation>
    <scope>NUCLEOTIDE SEQUENCE [LARGE SCALE GENOMIC DNA]</scope>
    <source>
        <strain evidence="3">NBRC 104970</strain>
    </source>
</reference>
<dbReference type="Pfam" id="PF14301">
    <property type="entry name" value="DUF4376"/>
    <property type="match status" value="1"/>
</dbReference>
<gene>
    <name evidence="2" type="ORF">GCM10007860_09240</name>
</gene>
<proteinExistence type="predicted"/>
<comment type="caution">
    <text evidence="2">The sequence shown here is derived from an EMBL/GenBank/DDBJ whole genome shotgun (WGS) entry which is preliminary data.</text>
</comment>
<dbReference type="Proteomes" id="UP001156836">
    <property type="component" value="Unassembled WGS sequence"/>
</dbReference>
<evidence type="ECO:0000259" key="1">
    <source>
        <dbReference type="Pfam" id="PF14301"/>
    </source>
</evidence>
<dbReference type="EMBL" id="BSOZ01000008">
    <property type="protein sequence ID" value="GLS03779.1"/>
    <property type="molecule type" value="Genomic_DNA"/>
</dbReference>
<protein>
    <recommendedName>
        <fullName evidence="1">DUF4376 domain-containing protein</fullName>
    </recommendedName>
</protein>
<evidence type="ECO:0000313" key="2">
    <source>
        <dbReference type="EMBL" id="GLS03779.1"/>
    </source>
</evidence>
<name>A0ABQ6BQ52_9NEIS</name>
<dbReference type="InterPro" id="IPR025484">
    <property type="entry name" value="DUF4376"/>
</dbReference>
<organism evidence="2 3">
    <name type="scientific">Chitiniphilus shinanonensis</name>
    <dbReference type="NCBI Taxonomy" id="553088"/>
    <lineage>
        <taxon>Bacteria</taxon>
        <taxon>Pseudomonadati</taxon>
        <taxon>Pseudomonadota</taxon>
        <taxon>Betaproteobacteria</taxon>
        <taxon>Neisseriales</taxon>
        <taxon>Chitinibacteraceae</taxon>
        <taxon>Chitiniphilus</taxon>
    </lineage>
</organism>
<keyword evidence="3" id="KW-1185">Reference proteome</keyword>
<dbReference type="RefSeq" id="WP_245559214.1">
    <property type="nucleotide sequence ID" value="NZ_BSOZ01000008.1"/>
</dbReference>
<accession>A0ABQ6BQ52</accession>
<evidence type="ECO:0000313" key="3">
    <source>
        <dbReference type="Proteomes" id="UP001156836"/>
    </source>
</evidence>
<sequence>MYATWKASDKRWAFSLNSSEGAQFIDDDVYAELFAAQSEGRIISVGANGMPITIAPPEVPLCVQRNNALTQLSSWEISERAAGIEHARHHWLTTPEALQDIRDALLAGVVPGGIWVDAERNRVPMALTELQALWTACVERGAAIYQRRLELEAQISQLDREQLEQFSPSW</sequence>